<reference evidence="3 4" key="1">
    <citation type="submission" date="2016-03" db="EMBL/GenBank/DDBJ databases">
        <authorList>
            <person name="Ploux O."/>
        </authorList>
    </citation>
    <scope>NUCLEOTIDE SEQUENCE [LARGE SCALE GENOMIC DNA]</scope>
    <source>
        <strain evidence="3 4">UAMH 11012</strain>
    </source>
</reference>
<protein>
    <recommendedName>
        <fullName evidence="2">NB-ARC domain-containing protein</fullName>
    </recommendedName>
</protein>
<gene>
    <name evidence="3" type="ORF">PAC_19954</name>
</gene>
<evidence type="ECO:0000313" key="4">
    <source>
        <dbReference type="Proteomes" id="UP000184330"/>
    </source>
</evidence>
<dbReference type="Gene3D" id="1.25.40.10">
    <property type="entry name" value="Tetratricopeptide repeat domain"/>
    <property type="match status" value="2"/>
</dbReference>
<dbReference type="STRING" id="576137.A0A1L7XYA2"/>
<dbReference type="InterPro" id="IPR053137">
    <property type="entry name" value="NLR-like"/>
</dbReference>
<dbReference type="AlphaFoldDB" id="A0A1L7XYA2"/>
<keyword evidence="4" id="KW-1185">Reference proteome</keyword>
<dbReference type="Proteomes" id="UP000184330">
    <property type="component" value="Unassembled WGS sequence"/>
</dbReference>
<dbReference type="OrthoDB" id="626167at2759"/>
<proteinExistence type="predicted"/>
<feature type="compositionally biased region" description="Basic and acidic residues" evidence="1">
    <location>
        <begin position="1055"/>
        <end position="1068"/>
    </location>
</feature>
<organism evidence="3 4">
    <name type="scientific">Phialocephala subalpina</name>
    <dbReference type="NCBI Taxonomy" id="576137"/>
    <lineage>
        <taxon>Eukaryota</taxon>
        <taxon>Fungi</taxon>
        <taxon>Dikarya</taxon>
        <taxon>Ascomycota</taxon>
        <taxon>Pezizomycotina</taxon>
        <taxon>Leotiomycetes</taxon>
        <taxon>Helotiales</taxon>
        <taxon>Mollisiaceae</taxon>
        <taxon>Phialocephala</taxon>
        <taxon>Phialocephala fortinii species complex</taxon>
    </lineage>
</organism>
<name>A0A1L7XYA2_9HELO</name>
<evidence type="ECO:0000313" key="3">
    <source>
        <dbReference type="EMBL" id="CZR70053.1"/>
    </source>
</evidence>
<sequence>MSGVEILGAVASAVQVADICIRITDSLVEFYSRVHDAPEKINQRTVQIAQLKEMAHLIERCPSLQISPVTSILKSISHEARRLEDILTQATTRGNEGKVKRKLKSVGFALKEKQVESICTRLESEKTTLLLCIAGIDSALLSSINLEVVKIQDTSNNVLNELPAIRDIAQGVVTVFGNRLASQVEDLQNRIPNIASDISRIKDELPVITLAVDPQPTQYVCIAADDFKRLDATRIEPTTTASKKNHQLFIQTLPEDQEEIVVKSLPIIRIVDYVDRKALLEQVNIAFSSPISTVKVAVLIGMGGSGKTQLAMKYCQLQSDRNVSVLWADASSERSLKQSYSVFAQIISKALCLTTTFPNPDASMLYVNEYLRSSLKRWLLVFDNYDTPSEFEDIRAFIPDAAHGTIIITSRSREAARLGEDIEVNGMHEPEALELLLRRTGSPTTPQNLEHGRLIVNRLGYLPLAIDQAGSYVRRQNVPLNRFINHYERRREHVLRHTPQLWEYKRRLGTEEQESRLSVFTTWELAFEQLELCKMVKETDMIKLSGFLHHTCISEELFEAHFEGSVDPGGPKAFTDNESAWDKYQFRDIVVNLRELFLIQDVSPDSNGPCKVSLHPLVSDWIKLRENVKTRQDYSTEAIKIVTSFLRSRFLVDASPQTNQETLAHLDQCLTNDEAFLKDDSRLGLGILRRSADIFGEFCHSQGRYQSAEDLYKRLWDGNERELGPTHVDTLRTMHNLADVYHSKGQHAEAEALYDRTLSGREIELGRNHLDTLSTVEKLANIYRSKGQHKDAEKLYYRVLNARNAQLGCDHIDSLWVVSSIATNKRAQGQFAEAEELYKRAISGYESQVEPGNAALVWTMNDLANNLRSQGRYTEAAALFHRVLEVREKRLGREHPDTLWVVDDLANNCSSQGRYAEAETLYIRALAGNAAKLGDNHPETLWTVHGLATVVYSQGRLAEAEVLFNRALTGRESLLGPNHHNTLRTVRGLADVYCSQNQYAAAEKLYRRALAGLETRLGHDHPDALSAVEGLAKSQWMQGNCDEAEELYVRALEGRKSRPGHRHPETLRTADLLAGYHRSRAHSSEAH</sequence>
<dbReference type="EMBL" id="FJOG01000091">
    <property type="protein sequence ID" value="CZR70053.1"/>
    <property type="molecule type" value="Genomic_DNA"/>
</dbReference>
<dbReference type="Pfam" id="PF00931">
    <property type="entry name" value="NB-ARC"/>
    <property type="match status" value="1"/>
</dbReference>
<dbReference type="InterPro" id="IPR019734">
    <property type="entry name" value="TPR_rpt"/>
</dbReference>
<feature type="region of interest" description="Disordered" evidence="1">
    <location>
        <begin position="1055"/>
        <end position="1087"/>
    </location>
</feature>
<dbReference type="InterPro" id="IPR027417">
    <property type="entry name" value="P-loop_NTPase"/>
</dbReference>
<dbReference type="PANTHER" id="PTHR46082">
    <property type="entry name" value="ATP/GTP-BINDING PROTEIN-RELATED"/>
    <property type="match status" value="1"/>
</dbReference>
<dbReference type="InterPro" id="IPR002182">
    <property type="entry name" value="NB-ARC"/>
</dbReference>
<dbReference type="SMART" id="SM00028">
    <property type="entry name" value="TPR"/>
    <property type="match status" value="7"/>
</dbReference>
<dbReference type="Gene3D" id="3.40.50.300">
    <property type="entry name" value="P-loop containing nucleotide triphosphate hydrolases"/>
    <property type="match status" value="1"/>
</dbReference>
<dbReference type="SUPFAM" id="SSF48452">
    <property type="entry name" value="TPR-like"/>
    <property type="match status" value="2"/>
</dbReference>
<dbReference type="InterPro" id="IPR011990">
    <property type="entry name" value="TPR-like_helical_dom_sf"/>
</dbReference>
<dbReference type="SUPFAM" id="SSF52540">
    <property type="entry name" value="P-loop containing nucleoside triphosphate hydrolases"/>
    <property type="match status" value="1"/>
</dbReference>
<dbReference type="GO" id="GO:0043531">
    <property type="term" value="F:ADP binding"/>
    <property type="evidence" value="ECO:0007669"/>
    <property type="project" value="InterPro"/>
</dbReference>
<feature type="domain" description="NB-ARC" evidence="2">
    <location>
        <begin position="294"/>
        <end position="436"/>
    </location>
</feature>
<dbReference type="Pfam" id="PF13424">
    <property type="entry name" value="TPR_12"/>
    <property type="match status" value="5"/>
</dbReference>
<dbReference type="PANTHER" id="PTHR46082:SF6">
    <property type="entry name" value="AAA+ ATPASE DOMAIN-CONTAINING PROTEIN-RELATED"/>
    <property type="match status" value="1"/>
</dbReference>
<evidence type="ECO:0000256" key="1">
    <source>
        <dbReference type="SAM" id="MobiDB-lite"/>
    </source>
</evidence>
<accession>A0A1L7XYA2</accession>
<evidence type="ECO:0000259" key="2">
    <source>
        <dbReference type="Pfam" id="PF00931"/>
    </source>
</evidence>